<sequence>MDELNKLSAAVDSLHEKISEFPIGAVSFEDFKPTEEKIKDTRELLKALNAKLLMLQCRRDTALDSTEKVVEEEIGQKIERLHEALTNSFINNKTVELSLHSSAVIEIISEGHEFPALQKKTEEYMQKIFSLNDKVYSIQESLQKALTQQIEAKIEFWKAIYAYQDFLKEQQELRDEKLQKTNPEIAKSKNKMERTLRKINLMKKLITNLVATSEYLIKDNPVLVQMLKDHCDPVSIETILEMCHARDSNT</sequence>
<dbReference type="GeneID" id="107271227"/>
<name>A0AAJ7RNL6_CEPCN</name>
<organism evidence="1 2">
    <name type="scientific">Cephus cinctus</name>
    <name type="common">Wheat stem sawfly</name>
    <dbReference type="NCBI Taxonomy" id="211228"/>
    <lineage>
        <taxon>Eukaryota</taxon>
        <taxon>Metazoa</taxon>
        <taxon>Ecdysozoa</taxon>
        <taxon>Arthropoda</taxon>
        <taxon>Hexapoda</taxon>
        <taxon>Insecta</taxon>
        <taxon>Pterygota</taxon>
        <taxon>Neoptera</taxon>
        <taxon>Endopterygota</taxon>
        <taxon>Hymenoptera</taxon>
        <taxon>Cephoidea</taxon>
        <taxon>Cephidae</taxon>
        <taxon>Cephus</taxon>
    </lineage>
</organism>
<evidence type="ECO:0000313" key="1">
    <source>
        <dbReference type="Proteomes" id="UP000694920"/>
    </source>
</evidence>
<keyword evidence="1" id="KW-1185">Reference proteome</keyword>
<evidence type="ECO:0000313" key="2">
    <source>
        <dbReference type="RefSeq" id="XP_024944244.1"/>
    </source>
</evidence>
<reference evidence="2" key="1">
    <citation type="submission" date="2025-08" db="UniProtKB">
        <authorList>
            <consortium name="RefSeq"/>
        </authorList>
    </citation>
    <scope>IDENTIFICATION</scope>
</reference>
<dbReference type="RefSeq" id="XP_024944244.1">
    <property type="nucleotide sequence ID" value="XM_025088476.1"/>
</dbReference>
<dbReference type="AlphaFoldDB" id="A0AAJ7RNL6"/>
<accession>A0AAJ7RNL6</accession>
<proteinExistence type="predicted"/>
<protein>
    <submittedName>
        <fullName evidence="2">Uncharacterized protein LOC107271227</fullName>
    </submittedName>
</protein>
<gene>
    <name evidence="2" type="primary">LOC107271227</name>
</gene>
<dbReference type="Proteomes" id="UP000694920">
    <property type="component" value="Unplaced"/>
</dbReference>
<dbReference type="KEGG" id="ccin:107271227"/>